<accession>A0ABT7WDN0</accession>
<gene>
    <name evidence="1" type="ORF">QU605_06035</name>
</gene>
<protein>
    <submittedName>
        <fullName evidence="1">Class I SAM-dependent methyltransferase</fullName>
        <ecNumber evidence="1">2.1.1.-</ecNumber>
    </submittedName>
</protein>
<organism evidence="1 2">
    <name type="scientific">Robiginitalea aurantiaca</name>
    <dbReference type="NCBI Taxonomy" id="3056915"/>
    <lineage>
        <taxon>Bacteria</taxon>
        <taxon>Pseudomonadati</taxon>
        <taxon>Bacteroidota</taxon>
        <taxon>Flavobacteriia</taxon>
        <taxon>Flavobacteriales</taxon>
        <taxon>Flavobacteriaceae</taxon>
        <taxon>Robiginitalea</taxon>
    </lineage>
</organism>
<reference evidence="1" key="1">
    <citation type="submission" date="2023-06" db="EMBL/GenBank/DDBJ databases">
        <title>Robiginitalea aurantiacus sp. nov. and Algoriphagus sediminis sp. nov., isolated from coastal sediment.</title>
        <authorList>
            <person name="Zhou Z.Y."/>
            <person name="An J."/>
            <person name="Jia Y.W."/>
            <person name="Du Z.J."/>
        </authorList>
    </citation>
    <scope>NUCLEOTIDE SEQUENCE</scope>
    <source>
        <strain evidence="1">M39</strain>
    </source>
</reference>
<proteinExistence type="predicted"/>
<dbReference type="GO" id="GO:0032259">
    <property type="term" value="P:methylation"/>
    <property type="evidence" value="ECO:0007669"/>
    <property type="project" value="UniProtKB-KW"/>
</dbReference>
<comment type="caution">
    <text evidence="1">The sequence shown here is derived from an EMBL/GenBank/DDBJ whole genome shotgun (WGS) entry which is preliminary data.</text>
</comment>
<keyword evidence="1" id="KW-0489">Methyltransferase</keyword>
<keyword evidence="1" id="KW-0808">Transferase</keyword>
<name>A0ABT7WDN0_9FLAO</name>
<dbReference type="EMBL" id="JAUDUY010000002">
    <property type="protein sequence ID" value="MDM9631018.1"/>
    <property type="molecule type" value="Genomic_DNA"/>
</dbReference>
<dbReference type="RefSeq" id="WP_289724378.1">
    <property type="nucleotide sequence ID" value="NZ_JAUDUY010000002.1"/>
</dbReference>
<dbReference type="Gene3D" id="3.40.50.150">
    <property type="entry name" value="Vaccinia Virus protein VP39"/>
    <property type="match status" value="1"/>
</dbReference>
<keyword evidence="2" id="KW-1185">Reference proteome</keyword>
<evidence type="ECO:0000313" key="1">
    <source>
        <dbReference type="EMBL" id="MDM9631018.1"/>
    </source>
</evidence>
<dbReference type="SUPFAM" id="SSF53335">
    <property type="entry name" value="S-adenosyl-L-methionine-dependent methyltransferases"/>
    <property type="match status" value="1"/>
</dbReference>
<dbReference type="InterPro" id="IPR029063">
    <property type="entry name" value="SAM-dependent_MTases_sf"/>
</dbReference>
<dbReference type="EC" id="2.1.1.-" evidence="1"/>
<dbReference type="CDD" id="cd02440">
    <property type="entry name" value="AdoMet_MTases"/>
    <property type="match status" value="1"/>
</dbReference>
<sequence>MDLFGKALMDYYTDQSQGLLRSRSSLNTLEEVPASYFFRDFESMPALEQEALRQCRGSVLDIGCGVGSHCLYLQKTGRDCTGMDSSSEAIEIALKRGVESASCSDILKYQSRKYDTLLLMMNGIGIAGTLKGLPVFLGHLKTLLKPGGQILMDSSDLIYMFDADEDGGVWVPGDVAYYGEVSYQWEYDGQIGPTFPWLFLDFNTLKNEVAMLGFEVEMIMKGPHFDYLARLTPLSM</sequence>
<dbReference type="GO" id="GO:0008168">
    <property type="term" value="F:methyltransferase activity"/>
    <property type="evidence" value="ECO:0007669"/>
    <property type="project" value="UniProtKB-KW"/>
</dbReference>
<evidence type="ECO:0000313" key="2">
    <source>
        <dbReference type="Proteomes" id="UP001174839"/>
    </source>
</evidence>
<dbReference type="Pfam" id="PF13489">
    <property type="entry name" value="Methyltransf_23"/>
    <property type="match status" value="1"/>
</dbReference>
<dbReference type="Proteomes" id="UP001174839">
    <property type="component" value="Unassembled WGS sequence"/>
</dbReference>